<name>A0A2H0YMI1_9BACT</name>
<organism evidence="2 3">
    <name type="scientific">Candidatus Nealsonbacteria bacterium CG08_land_8_20_14_0_20_38_20</name>
    <dbReference type="NCBI Taxonomy" id="1974705"/>
    <lineage>
        <taxon>Bacteria</taxon>
        <taxon>Candidatus Nealsoniibacteriota</taxon>
    </lineage>
</organism>
<comment type="caution">
    <text evidence="2">The sequence shown here is derived from an EMBL/GenBank/DDBJ whole genome shotgun (WGS) entry which is preliminary data.</text>
</comment>
<dbReference type="EMBL" id="PEYD01000036">
    <property type="protein sequence ID" value="PIS39459.1"/>
    <property type="molecule type" value="Genomic_DNA"/>
</dbReference>
<dbReference type="Proteomes" id="UP000230088">
    <property type="component" value="Unassembled WGS sequence"/>
</dbReference>
<dbReference type="GO" id="GO:0006355">
    <property type="term" value="P:regulation of DNA-templated transcription"/>
    <property type="evidence" value="ECO:0007669"/>
    <property type="project" value="InterPro"/>
</dbReference>
<evidence type="ECO:0000259" key="1">
    <source>
        <dbReference type="Pfam" id="PF01402"/>
    </source>
</evidence>
<proteinExistence type="predicted"/>
<reference evidence="3" key="1">
    <citation type="submission" date="2017-09" db="EMBL/GenBank/DDBJ databases">
        <title>Depth-based differentiation of microbial function through sediment-hosted aquifers and enrichment of novel symbionts in the deep terrestrial subsurface.</title>
        <authorList>
            <person name="Probst A.J."/>
            <person name="Ladd B."/>
            <person name="Jarett J.K."/>
            <person name="Geller-Mcgrath D.E."/>
            <person name="Sieber C.M.K."/>
            <person name="Emerson J.B."/>
            <person name="Anantharaman K."/>
            <person name="Thomas B.C."/>
            <person name="Malmstrom R."/>
            <person name="Stieglmeier M."/>
            <person name="Klingl A."/>
            <person name="Woyke T."/>
            <person name="Ryan C.M."/>
            <person name="Banfield J.F."/>
        </authorList>
    </citation>
    <scope>NUCLEOTIDE SEQUENCE [LARGE SCALE GENOMIC DNA]</scope>
</reference>
<protein>
    <recommendedName>
        <fullName evidence="1">Ribbon-helix-helix protein CopG domain-containing protein</fullName>
    </recommendedName>
</protein>
<feature type="domain" description="Ribbon-helix-helix protein CopG" evidence="1">
    <location>
        <begin position="3"/>
        <end position="41"/>
    </location>
</feature>
<evidence type="ECO:0000313" key="2">
    <source>
        <dbReference type="EMBL" id="PIS39459.1"/>
    </source>
</evidence>
<evidence type="ECO:0000313" key="3">
    <source>
        <dbReference type="Proteomes" id="UP000230088"/>
    </source>
</evidence>
<gene>
    <name evidence="2" type="ORF">COT33_01800</name>
</gene>
<dbReference type="InterPro" id="IPR002145">
    <property type="entry name" value="CopG"/>
</dbReference>
<dbReference type="CDD" id="cd21631">
    <property type="entry name" value="RHH_CopG_NikR-like"/>
    <property type="match status" value="1"/>
</dbReference>
<dbReference type="Pfam" id="PF01402">
    <property type="entry name" value="RHH_1"/>
    <property type="match status" value="1"/>
</dbReference>
<accession>A0A2H0YMI1</accession>
<sequence>MNRTQIYLPKIQIEFLRRLAQKQKTSVSEIIRSSIREKLEKGISTVPIKKEGLLCAARRINRMGKKGPEDLAINLDKYLYGRK</sequence>
<dbReference type="AlphaFoldDB" id="A0A2H0YMI1"/>